<gene>
    <name evidence="2" type="ORF">BP422_07930</name>
</gene>
<keyword evidence="1" id="KW-0812">Transmembrane</keyword>
<keyword evidence="1" id="KW-1133">Transmembrane helix</keyword>
<sequence length="149" mass="16938">MDQILQLIKDYWPIALGMIIIIMAAQWVVRSIIRIISLAAIIGVVLVLFFQFSPEEVIQMGRQAAVATQEVVDKTITPVLDKELKDADISFKEDGTYEVKTTNIRIVGKKGESKATVYYKEEEWEVNIGQLSKLFQDRLGKAEQESKMM</sequence>
<evidence type="ECO:0008006" key="4">
    <source>
        <dbReference type="Google" id="ProtNLM"/>
    </source>
</evidence>
<feature type="transmembrane region" description="Helical" evidence="1">
    <location>
        <begin position="35"/>
        <end position="52"/>
    </location>
</feature>
<dbReference type="RefSeq" id="WP_088907295.1">
    <property type="nucleotide sequence ID" value="NZ_CP018145.1"/>
</dbReference>
<accession>A0A220MEM4</accession>
<name>A0A220MEM4_9BACL</name>
<keyword evidence="1" id="KW-0472">Membrane</keyword>
<dbReference type="Proteomes" id="UP000197781">
    <property type="component" value="Chromosome"/>
</dbReference>
<organism evidence="2 3">
    <name type="scientific">Brevibacillus formosus</name>
    <dbReference type="NCBI Taxonomy" id="54913"/>
    <lineage>
        <taxon>Bacteria</taxon>
        <taxon>Bacillati</taxon>
        <taxon>Bacillota</taxon>
        <taxon>Bacilli</taxon>
        <taxon>Bacillales</taxon>
        <taxon>Paenibacillaceae</taxon>
        <taxon>Brevibacillus</taxon>
    </lineage>
</organism>
<proteinExistence type="predicted"/>
<evidence type="ECO:0000313" key="2">
    <source>
        <dbReference type="EMBL" id="ASJ53497.1"/>
    </source>
</evidence>
<protein>
    <recommendedName>
        <fullName evidence="4">Stage III sporulation protein AF</fullName>
    </recommendedName>
</protein>
<dbReference type="KEGG" id="bfm:BP422_07930"/>
<feature type="transmembrane region" description="Helical" evidence="1">
    <location>
        <begin position="12"/>
        <end position="29"/>
    </location>
</feature>
<dbReference type="EMBL" id="CP018145">
    <property type="protein sequence ID" value="ASJ53497.1"/>
    <property type="molecule type" value="Genomic_DNA"/>
</dbReference>
<evidence type="ECO:0000313" key="3">
    <source>
        <dbReference type="Proteomes" id="UP000197781"/>
    </source>
</evidence>
<dbReference type="AlphaFoldDB" id="A0A220MEM4"/>
<evidence type="ECO:0000256" key="1">
    <source>
        <dbReference type="SAM" id="Phobius"/>
    </source>
</evidence>
<reference evidence="2 3" key="1">
    <citation type="submission" date="2016-11" db="EMBL/GenBank/DDBJ databases">
        <authorList>
            <person name="Jaros S."/>
            <person name="Januszkiewicz K."/>
            <person name="Wedrychowicz H."/>
        </authorList>
    </citation>
    <scope>NUCLEOTIDE SEQUENCE [LARGE SCALE GENOMIC DNA]</scope>
    <source>
        <strain evidence="2 3">NF2</strain>
    </source>
</reference>